<feature type="region of interest" description="Disordered" evidence="4">
    <location>
        <begin position="1036"/>
        <end position="1175"/>
    </location>
</feature>
<dbReference type="PANTHER" id="PTHR31001">
    <property type="entry name" value="UNCHARACTERIZED TRANSCRIPTIONAL REGULATORY PROTEIN"/>
    <property type="match status" value="1"/>
</dbReference>
<evidence type="ECO:0000313" key="7">
    <source>
        <dbReference type="Proteomes" id="UP000031575"/>
    </source>
</evidence>
<dbReference type="GO" id="GO:0000981">
    <property type="term" value="F:DNA-binding transcription factor activity, RNA polymerase II-specific"/>
    <property type="evidence" value="ECO:0007669"/>
    <property type="project" value="InterPro"/>
</dbReference>
<dbReference type="RefSeq" id="XP_040616138.1">
    <property type="nucleotide sequence ID" value="XM_040764678.1"/>
</dbReference>
<dbReference type="InterPro" id="IPR007219">
    <property type="entry name" value="XnlR_reg_dom"/>
</dbReference>
<dbReference type="PANTHER" id="PTHR31001:SF49">
    <property type="entry name" value="ZN(II)2CYS6 TRANSCRIPTION FACTOR (EUROFUNG)"/>
    <property type="match status" value="1"/>
</dbReference>
<feature type="compositionally biased region" description="Acidic residues" evidence="4">
    <location>
        <begin position="309"/>
        <end position="318"/>
    </location>
</feature>
<name>A0A0C2FAQ1_9PEZI</name>
<dbReference type="PROSITE" id="PS50048">
    <property type="entry name" value="ZN2_CY6_FUNGAL_2"/>
    <property type="match status" value="1"/>
</dbReference>
<dbReference type="Proteomes" id="UP000031575">
    <property type="component" value="Unassembled WGS sequence"/>
</dbReference>
<dbReference type="GeneID" id="63679599"/>
<feature type="compositionally biased region" description="Low complexity" evidence="4">
    <location>
        <begin position="24"/>
        <end position="36"/>
    </location>
</feature>
<dbReference type="GO" id="GO:0003677">
    <property type="term" value="F:DNA binding"/>
    <property type="evidence" value="ECO:0007669"/>
    <property type="project" value="InterPro"/>
</dbReference>
<dbReference type="SMART" id="SM00066">
    <property type="entry name" value="GAL4"/>
    <property type="match status" value="1"/>
</dbReference>
<dbReference type="CDD" id="cd12148">
    <property type="entry name" value="fungal_TF_MHR"/>
    <property type="match status" value="1"/>
</dbReference>
<accession>A0A0C2FAQ1</accession>
<dbReference type="PROSITE" id="PS00463">
    <property type="entry name" value="ZN2_CY6_FUNGAL_1"/>
    <property type="match status" value="1"/>
</dbReference>
<feature type="region of interest" description="Disordered" evidence="4">
    <location>
        <begin position="690"/>
        <end position="715"/>
    </location>
</feature>
<dbReference type="AlphaFoldDB" id="A0A0C2FAQ1"/>
<evidence type="ECO:0000256" key="4">
    <source>
        <dbReference type="SAM" id="MobiDB-lite"/>
    </source>
</evidence>
<feature type="region of interest" description="Disordered" evidence="4">
    <location>
        <begin position="24"/>
        <end position="65"/>
    </location>
</feature>
<dbReference type="GO" id="GO:0008270">
    <property type="term" value="F:zinc ion binding"/>
    <property type="evidence" value="ECO:0007669"/>
    <property type="project" value="InterPro"/>
</dbReference>
<dbReference type="InterPro" id="IPR001138">
    <property type="entry name" value="Zn2Cys6_DnaBD"/>
</dbReference>
<feature type="domain" description="Zn(2)-C6 fungal-type" evidence="5">
    <location>
        <begin position="67"/>
        <end position="98"/>
    </location>
</feature>
<dbReference type="OrthoDB" id="5431381at2759"/>
<evidence type="ECO:0000256" key="1">
    <source>
        <dbReference type="ARBA" id="ARBA00004123"/>
    </source>
</evidence>
<keyword evidence="2" id="KW-0479">Metal-binding</keyword>
<dbReference type="Pfam" id="PF00172">
    <property type="entry name" value="Zn_clus"/>
    <property type="match status" value="1"/>
</dbReference>
<organism evidence="6 7">
    <name type="scientific">Sporothrix brasiliensis 5110</name>
    <dbReference type="NCBI Taxonomy" id="1398154"/>
    <lineage>
        <taxon>Eukaryota</taxon>
        <taxon>Fungi</taxon>
        <taxon>Dikarya</taxon>
        <taxon>Ascomycota</taxon>
        <taxon>Pezizomycotina</taxon>
        <taxon>Sordariomycetes</taxon>
        <taxon>Sordariomycetidae</taxon>
        <taxon>Ophiostomatales</taxon>
        <taxon>Ophiostomataceae</taxon>
        <taxon>Sporothrix</taxon>
    </lineage>
</organism>
<dbReference type="Pfam" id="PF04082">
    <property type="entry name" value="Fungal_trans"/>
    <property type="match status" value="1"/>
</dbReference>
<dbReference type="SUPFAM" id="SSF57701">
    <property type="entry name" value="Zn2/Cys6 DNA-binding domain"/>
    <property type="match status" value="1"/>
</dbReference>
<feature type="compositionally biased region" description="Low complexity" evidence="4">
    <location>
        <begin position="946"/>
        <end position="963"/>
    </location>
</feature>
<comment type="subcellular location">
    <subcellularLocation>
        <location evidence="1">Nucleus</location>
    </subcellularLocation>
</comment>
<dbReference type="InterPro" id="IPR050613">
    <property type="entry name" value="Sec_Metabolite_Reg"/>
</dbReference>
<proteinExistence type="predicted"/>
<dbReference type="EMBL" id="AWTV01000009">
    <property type="protein sequence ID" value="KIH88128.1"/>
    <property type="molecule type" value="Genomic_DNA"/>
</dbReference>
<feature type="region of interest" description="Disordered" evidence="4">
    <location>
        <begin position="189"/>
        <end position="233"/>
    </location>
</feature>
<sequence>MTNKNIANYTSVFRVRLGDDKVASNSTNSAANNSSNDVSQLPRHPSNSNNPPIRRSQPRAKSRPVVSCQLCRSRKQKCDRLLPCGTCVRRGDGSLCRYGNEGGVTGVNAGSSSAASSSGVSMGGIPSVGSGISSSGSGHNSGHGRRPASSASSTTRTSGSAPTGSALGMRQEAQLRLLRLEEMVNGLVTRAPSSRNQGATAKTPTPAFGGPNSAGTGGRQASKQGDKSGPPFEWIMPIGPNGPSSAVGPVATMLGETPFSGPTNWTAILDSIRDIQNYLGVAALGDAPEKQAAPENEDEREPDSSVDHDMDDDIEEAGEERASPSHTETNQTPNQQPNPPNSFVSKPTMYGGVTDPKTALLPASLASLPAVSRRSAVPEPAETALPLAKSVSVVESQNNLPAYSSFQLAEPDGIFAAIAAAPGLAASDQSNPPATSRLALNPPLPKHLADAIACLPPRSDCDRLLAVYFQSNYMTGPFLHTGHFQRSYLRFWRTGSPAAANPMSPLLWISMLASVLCMGAMIDGGRQMARMADREPGASHADQEGDGQGASSGTGTAAGQKSSMKADPPEFSNEDLILATELRKLSTRCLLAGDYLSGRPLAVEALVLNAHVRLMQKRDSDAAQWATFGVAVRLAQRMGYHQVDAPGGGGRQLTPFEKEMRRRVWFFVESFDMLFSIQFSMPTVVHEDEIATDPPSNLNDDDFDENSAELPPSRPPSDYTTALFFITKLKLIRLLRKVMQVAVWRNAKAKMDEASSYRDSVTRITQELRWNYSTVPVRLRMPRHIRDCPFNDASHNIMHRLGVELMHHKAVCILYRDALSCDRMADGGVDNRGFTAHETEMQRHACLVSALRILDLHTEFEYETRPESTAATLAQTEFQPSPGSPGANRGAGRLASDRNMLSSLALHDFLLAATLLCLDLIEGSRHGRGSTRSNDNSMAGEDGTPSSRESTAAHTAHATPASSKNLDLPPSLVFAPFLGSCGSSLEQRAQDRRAKMEALRTAYALWHERRLTSRDAAHAARVLGAIVTKLSTELGDCDAGERDYDAAGNKTRPWPDSDSPGWGRWDMEAREQRQKDYEEELKKQRAERAERAERNKTAATEGSGSQSDTVRSSDASSTPNEETTPASQTAESASIGPQSQARSQAQTYEVPQQQQHASPSHPPPPPPPPPPHLNYAYEWAEPGPFDAVLNDPMNVDWNMVDWFLLDRQLDMDVGSNVWSADLMALEN</sequence>
<feature type="compositionally biased region" description="Basic and acidic residues" evidence="4">
    <location>
        <begin position="531"/>
        <end position="543"/>
    </location>
</feature>
<feature type="compositionally biased region" description="Low complexity" evidence="4">
    <location>
        <begin position="147"/>
        <end position="169"/>
    </location>
</feature>
<dbReference type="HOGENOM" id="CLU_007426_4_0_1"/>
<reference evidence="6 7" key="1">
    <citation type="journal article" date="2014" name="BMC Genomics">
        <title>Comparative genomics of the major fungal agents of human and animal Sporotrichosis: Sporothrix schenckii and Sporothrix brasiliensis.</title>
        <authorList>
            <person name="Teixeira M.M."/>
            <person name="de Almeida L.G."/>
            <person name="Kubitschek-Barreira P."/>
            <person name="Alves F.L."/>
            <person name="Kioshima E.S."/>
            <person name="Abadio A.K."/>
            <person name="Fernandes L."/>
            <person name="Derengowski L.S."/>
            <person name="Ferreira K.S."/>
            <person name="Souza R.C."/>
            <person name="Ruiz J.C."/>
            <person name="de Andrade N.C."/>
            <person name="Paes H.C."/>
            <person name="Nicola A.M."/>
            <person name="Albuquerque P."/>
            <person name="Gerber A.L."/>
            <person name="Martins V.P."/>
            <person name="Peconick L.D."/>
            <person name="Neto A.V."/>
            <person name="Chaucanez C.B."/>
            <person name="Silva P.A."/>
            <person name="Cunha O.L."/>
            <person name="de Oliveira F.F."/>
            <person name="dos Santos T.C."/>
            <person name="Barros A.L."/>
            <person name="Soares M.A."/>
            <person name="de Oliveira L.M."/>
            <person name="Marini M.M."/>
            <person name="Villalobos-Duno H."/>
            <person name="Cunha M.M."/>
            <person name="de Hoog S."/>
            <person name="da Silveira J.F."/>
            <person name="Henrissat B."/>
            <person name="Nino-Vega G.A."/>
            <person name="Cisalpino P.S."/>
            <person name="Mora-Montes H.M."/>
            <person name="Almeida S.R."/>
            <person name="Stajich J.E."/>
            <person name="Lopes-Bezerra L.M."/>
            <person name="Vasconcelos A.T."/>
            <person name="Felipe M.S."/>
        </authorList>
    </citation>
    <scope>NUCLEOTIDE SEQUENCE [LARGE SCALE GENOMIC DNA]</scope>
    <source>
        <strain evidence="6 7">5110</strain>
    </source>
</reference>
<dbReference type="GO" id="GO:0006351">
    <property type="term" value="P:DNA-templated transcription"/>
    <property type="evidence" value="ECO:0007669"/>
    <property type="project" value="InterPro"/>
</dbReference>
<evidence type="ECO:0000256" key="2">
    <source>
        <dbReference type="ARBA" id="ARBA00022723"/>
    </source>
</evidence>
<dbReference type="GO" id="GO:0005634">
    <property type="term" value="C:nucleus"/>
    <property type="evidence" value="ECO:0007669"/>
    <property type="project" value="UniProtKB-SubCell"/>
</dbReference>
<keyword evidence="7" id="KW-1185">Reference proteome</keyword>
<feature type="compositionally biased region" description="Pro residues" evidence="4">
    <location>
        <begin position="1160"/>
        <end position="1172"/>
    </location>
</feature>
<feature type="region of interest" description="Disordered" evidence="4">
    <location>
        <begin position="109"/>
        <end position="169"/>
    </location>
</feature>
<feature type="compositionally biased region" description="Polar residues" evidence="4">
    <location>
        <begin position="1102"/>
        <end position="1150"/>
    </location>
</feature>
<dbReference type="SMART" id="SM00906">
    <property type="entry name" value="Fungal_trans"/>
    <property type="match status" value="1"/>
</dbReference>
<gene>
    <name evidence="6" type="ORF">SPBR_06422</name>
</gene>
<comment type="caution">
    <text evidence="6">The sequence shown here is derived from an EMBL/GenBank/DDBJ whole genome shotgun (WGS) entry which is preliminary data.</text>
</comment>
<feature type="compositionally biased region" description="Basic and acidic residues" evidence="4">
    <location>
        <begin position="1065"/>
        <end position="1096"/>
    </location>
</feature>
<keyword evidence="3" id="KW-0539">Nucleus</keyword>
<dbReference type="VEuPathDB" id="FungiDB:SPBR_06422"/>
<dbReference type="Gene3D" id="4.10.240.10">
    <property type="entry name" value="Zn(2)-C6 fungal-type DNA-binding domain"/>
    <property type="match status" value="1"/>
</dbReference>
<feature type="compositionally biased region" description="Low complexity" evidence="4">
    <location>
        <begin position="109"/>
        <end position="140"/>
    </location>
</feature>
<evidence type="ECO:0000259" key="5">
    <source>
        <dbReference type="PROSITE" id="PS50048"/>
    </source>
</evidence>
<feature type="compositionally biased region" description="Polar residues" evidence="4">
    <location>
        <begin position="191"/>
        <end position="203"/>
    </location>
</feature>
<evidence type="ECO:0000313" key="6">
    <source>
        <dbReference type="EMBL" id="KIH88128.1"/>
    </source>
</evidence>
<feature type="region of interest" description="Disordered" evidence="4">
    <location>
        <begin position="287"/>
        <end position="355"/>
    </location>
</feature>
<protein>
    <submittedName>
        <fullName evidence="6">C6 zinc finger domain containing protein</fullName>
    </submittedName>
</protein>
<feature type="region of interest" description="Disordered" evidence="4">
    <location>
        <begin position="530"/>
        <end position="570"/>
    </location>
</feature>
<dbReference type="CDD" id="cd00067">
    <property type="entry name" value="GAL4"/>
    <property type="match status" value="1"/>
</dbReference>
<feature type="region of interest" description="Disordered" evidence="4">
    <location>
        <begin position="926"/>
        <end position="965"/>
    </location>
</feature>
<evidence type="ECO:0000256" key="3">
    <source>
        <dbReference type="ARBA" id="ARBA00023242"/>
    </source>
</evidence>
<dbReference type="InterPro" id="IPR036864">
    <property type="entry name" value="Zn2-C6_fun-type_DNA-bd_sf"/>
</dbReference>